<gene>
    <name evidence="1" type="ORF">L6452_05845</name>
</gene>
<proteinExistence type="predicted"/>
<keyword evidence="2" id="KW-1185">Reference proteome</keyword>
<organism evidence="1 2">
    <name type="scientific">Arctium lappa</name>
    <name type="common">Greater burdock</name>
    <name type="synonym">Lappa major</name>
    <dbReference type="NCBI Taxonomy" id="4217"/>
    <lineage>
        <taxon>Eukaryota</taxon>
        <taxon>Viridiplantae</taxon>
        <taxon>Streptophyta</taxon>
        <taxon>Embryophyta</taxon>
        <taxon>Tracheophyta</taxon>
        <taxon>Spermatophyta</taxon>
        <taxon>Magnoliopsida</taxon>
        <taxon>eudicotyledons</taxon>
        <taxon>Gunneridae</taxon>
        <taxon>Pentapetalae</taxon>
        <taxon>asterids</taxon>
        <taxon>campanulids</taxon>
        <taxon>Asterales</taxon>
        <taxon>Asteraceae</taxon>
        <taxon>Carduoideae</taxon>
        <taxon>Cardueae</taxon>
        <taxon>Arctiinae</taxon>
        <taxon>Arctium</taxon>
    </lineage>
</organism>
<accession>A0ACB9EHU5</accession>
<sequence>MNMRVVKESRAEGAANMGEKVGGDTQVMEQVQDGALKSIPGLVEVFGPNNKVLPTSEKAQLAKPLSLDSDQEKGSSFELGPNDKNRPSLADDFKTSGSQGSPSKINSDGNQE</sequence>
<comment type="caution">
    <text evidence="1">The sequence shown here is derived from an EMBL/GenBank/DDBJ whole genome shotgun (WGS) entry which is preliminary data.</text>
</comment>
<name>A0ACB9EHU5_ARCLA</name>
<dbReference type="EMBL" id="CM042048">
    <property type="protein sequence ID" value="KAI3758286.1"/>
    <property type="molecule type" value="Genomic_DNA"/>
</dbReference>
<evidence type="ECO:0000313" key="1">
    <source>
        <dbReference type="EMBL" id="KAI3758286.1"/>
    </source>
</evidence>
<reference evidence="2" key="1">
    <citation type="journal article" date="2022" name="Mol. Ecol. Resour.">
        <title>The genomes of chicory, endive, great burdock and yacon provide insights into Asteraceae palaeo-polyploidization history and plant inulin production.</title>
        <authorList>
            <person name="Fan W."/>
            <person name="Wang S."/>
            <person name="Wang H."/>
            <person name="Wang A."/>
            <person name="Jiang F."/>
            <person name="Liu H."/>
            <person name="Zhao H."/>
            <person name="Xu D."/>
            <person name="Zhang Y."/>
        </authorList>
    </citation>
    <scope>NUCLEOTIDE SEQUENCE [LARGE SCALE GENOMIC DNA]</scope>
    <source>
        <strain evidence="2">cv. Niubang</strain>
    </source>
</reference>
<reference evidence="1 2" key="2">
    <citation type="journal article" date="2022" name="Mol. Ecol. Resour.">
        <title>The genomes of chicory, endive, great burdock and yacon provide insights into Asteraceae paleo-polyploidization history and plant inulin production.</title>
        <authorList>
            <person name="Fan W."/>
            <person name="Wang S."/>
            <person name="Wang H."/>
            <person name="Wang A."/>
            <person name="Jiang F."/>
            <person name="Liu H."/>
            <person name="Zhao H."/>
            <person name="Xu D."/>
            <person name="Zhang Y."/>
        </authorList>
    </citation>
    <scope>NUCLEOTIDE SEQUENCE [LARGE SCALE GENOMIC DNA]</scope>
    <source>
        <strain evidence="2">cv. Niubang</strain>
    </source>
</reference>
<evidence type="ECO:0000313" key="2">
    <source>
        <dbReference type="Proteomes" id="UP001055879"/>
    </source>
</evidence>
<dbReference type="Proteomes" id="UP001055879">
    <property type="component" value="Linkage Group LG02"/>
</dbReference>
<protein>
    <submittedName>
        <fullName evidence="1">Uncharacterized protein</fullName>
    </submittedName>
</protein>